<dbReference type="AlphaFoldDB" id="A0A2U3MVZ7"/>
<reference evidence="2" key="1">
    <citation type="submission" date="2018-03" db="EMBL/GenBank/DDBJ databases">
        <authorList>
            <person name="Blom J."/>
        </authorList>
    </citation>
    <scope>NUCLEOTIDE SEQUENCE [LARGE SCALE GENOMIC DNA]</scope>
    <source>
        <strain evidence="2">KPC-SM-21</strain>
    </source>
</reference>
<dbReference type="EMBL" id="OOGT01000022">
    <property type="protein sequence ID" value="SPL69608.1"/>
    <property type="molecule type" value="Genomic_DNA"/>
</dbReference>
<organism evidence="1 2">
    <name type="scientific">Acinetobacter stercoris</name>
    <dbReference type="NCBI Taxonomy" id="2126983"/>
    <lineage>
        <taxon>Bacteria</taxon>
        <taxon>Pseudomonadati</taxon>
        <taxon>Pseudomonadota</taxon>
        <taxon>Gammaproteobacteria</taxon>
        <taxon>Moraxellales</taxon>
        <taxon>Moraxellaceae</taxon>
        <taxon>Acinetobacter</taxon>
    </lineage>
</organism>
<gene>
    <name evidence="1" type="ORF">KPC_0786</name>
</gene>
<keyword evidence="2" id="KW-1185">Reference proteome</keyword>
<protein>
    <submittedName>
        <fullName evidence="1">Uncharacterized protein</fullName>
    </submittedName>
</protein>
<dbReference type="InParanoid" id="A0A2U3MVZ7"/>
<evidence type="ECO:0000313" key="1">
    <source>
        <dbReference type="EMBL" id="SPL69608.1"/>
    </source>
</evidence>
<dbReference type="Proteomes" id="UP000245974">
    <property type="component" value="Unassembled WGS sequence"/>
</dbReference>
<sequence length="127" mass="15033">MTQSEQKITNENSQMFLENILDWMQGFHTLNTQNWTDSLIQMFNKEKQEQLLKFLKPYGKILEIKEISHHQHTTKAVIKFKKIAFIISLAYSNEKLSGLWFQHDQLRQTIDTVAQLPDNFSTFAKEN</sequence>
<dbReference type="RefSeq" id="WP_121973131.1">
    <property type="nucleotide sequence ID" value="NZ_OOGT01000022.1"/>
</dbReference>
<proteinExistence type="predicted"/>
<name>A0A2U3MVZ7_9GAMM</name>
<evidence type="ECO:0000313" key="2">
    <source>
        <dbReference type="Proteomes" id="UP000245974"/>
    </source>
</evidence>
<accession>A0A2U3MVZ7</accession>